<dbReference type="PROSITE" id="PS00599">
    <property type="entry name" value="AA_TRANSFER_CLASS_2"/>
    <property type="match status" value="1"/>
</dbReference>
<dbReference type="Pfam" id="PF00155">
    <property type="entry name" value="Aminotran_1_2"/>
    <property type="match status" value="1"/>
</dbReference>
<keyword evidence="3 6" id="KW-0032">Aminotransferase</keyword>
<evidence type="ECO:0000256" key="4">
    <source>
        <dbReference type="ARBA" id="ARBA00022679"/>
    </source>
</evidence>
<evidence type="ECO:0000256" key="5">
    <source>
        <dbReference type="ARBA" id="ARBA00022898"/>
    </source>
</evidence>
<comment type="subunit">
    <text evidence="2 6">Homodimer.</text>
</comment>
<evidence type="ECO:0000313" key="8">
    <source>
        <dbReference type="EMBL" id="TXG92357.1"/>
    </source>
</evidence>
<dbReference type="NCBIfam" id="TIGR01141">
    <property type="entry name" value="hisC"/>
    <property type="match status" value="1"/>
</dbReference>
<dbReference type="InterPro" id="IPR005861">
    <property type="entry name" value="HisP_aminotrans"/>
</dbReference>
<proteinExistence type="inferred from homology"/>
<comment type="function">
    <text evidence="6">Aminotransferase that catalyzes the conversion of aromatic amino acids and 2-oxoglutarate into corresponding aromatic oxo acids and L-glutamate.</text>
</comment>
<comment type="catalytic activity">
    <reaction evidence="6">
        <text>an aromatic L-alpha-amino acid + 2-oxoglutarate = an aromatic oxo-acid + L-glutamate</text>
        <dbReference type="Rhea" id="RHEA:17533"/>
        <dbReference type="ChEBI" id="CHEBI:16810"/>
        <dbReference type="ChEBI" id="CHEBI:29985"/>
        <dbReference type="ChEBI" id="CHEBI:73309"/>
        <dbReference type="ChEBI" id="CHEBI:84824"/>
        <dbReference type="EC" id="2.6.1.57"/>
    </reaction>
</comment>
<dbReference type="PANTHER" id="PTHR43643">
    <property type="entry name" value="HISTIDINOL-PHOSPHATE AMINOTRANSFERASE 2"/>
    <property type="match status" value="1"/>
</dbReference>
<gene>
    <name evidence="8" type="primary">hisC</name>
    <name evidence="6" type="synonym">pat</name>
    <name evidence="8" type="ORF">DW322_03330</name>
</gene>
<comment type="similarity">
    <text evidence="6">Belongs to the class-II pyridoxal-phosphate-dependent aminotransferase family.</text>
</comment>
<evidence type="ECO:0000313" key="9">
    <source>
        <dbReference type="Proteomes" id="UP000471120"/>
    </source>
</evidence>
<evidence type="ECO:0000256" key="3">
    <source>
        <dbReference type="ARBA" id="ARBA00022576"/>
    </source>
</evidence>
<dbReference type="Proteomes" id="UP000471120">
    <property type="component" value="Unassembled WGS sequence"/>
</dbReference>
<comment type="cofactor">
    <cofactor evidence="1 6">
        <name>pyridoxal 5'-phosphate</name>
        <dbReference type="ChEBI" id="CHEBI:597326"/>
    </cofactor>
</comment>
<feature type="domain" description="Aminotransferase class I/classII large" evidence="7">
    <location>
        <begin position="60"/>
        <end position="380"/>
    </location>
</feature>
<comment type="caution">
    <text evidence="8">The sequence shown here is derived from an EMBL/GenBank/DDBJ whole genome shotgun (WGS) entry which is preliminary data.</text>
</comment>
<dbReference type="CDD" id="cd00609">
    <property type="entry name" value="AAT_like"/>
    <property type="match status" value="1"/>
</dbReference>
<sequence>MCPLCHRVDLQRDDSGPDGPAAAPRGARIIWTVDSPAPHIRPDLDSLPAYVPGRDFPGAIKLASNETTLGPLPEVAAAVAEAVTTANRYPDNGARALVTALSEFLGVPPHHVAVGCGSVSLCQELVQLTCDEGDEVVFAWRSFEAYPIVTRVAGAVPVQVPLDADFGHDLPAMLDAITDRTRLVFVCNPNNPTGRSLGRAELEKFLDAVPAHVVVALDEAYFEYHRWADPAEGTDGVALARGRANVVVLRTFSKAYGLAGIRVGYAVADPAIVTALSKVHIPFSVSAPAQAAAIASLAASDALLARTDGVVAERDRVRTGLVEAGYTVPDSDANFVYLPLGERSSAYADAAAQAGLLLRPYGNDGVRVTVGDPHENDRFLAFAATAEVRTLAGL</sequence>
<dbReference type="GO" id="GO:0000105">
    <property type="term" value="P:L-histidine biosynthetic process"/>
    <property type="evidence" value="ECO:0007669"/>
    <property type="project" value="InterPro"/>
</dbReference>
<protein>
    <recommendedName>
        <fullName evidence="6">Aromatic amino acid aminotransferase</fullName>
        <shortName evidence="6">ArAT</shortName>
        <ecNumber evidence="6">2.6.1.57</ecNumber>
    </recommendedName>
</protein>
<dbReference type="GO" id="GO:0008793">
    <property type="term" value="F:aromatic-amino-acid transaminase activity"/>
    <property type="evidence" value="ECO:0007669"/>
    <property type="project" value="UniProtKB-UniRule"/>
</dbReference>
<dbReference type="HAMAP" id="MF_01513">
    <property type="entry name" value="Phe_aminotrans_2"/>
    <property type="match status" value="1"/>
</dbReference>
<evidence type="ECO:0000256" key="1">
    <source>
        <dbReference type="ARBA" id="ARBA00001933"/>
    </source>
</evidence>
<dbReference type="SUPFAM" id="SSF53383">
    <property type="entry name" value="PLP-dependent transferases"/>
    <property type="match status" value="1"/>
</dbReference>
<organism evidence="8 9">
    <name type="scientific">Rhodococcus rhodnii</name>
    <dbReference type="NCBI Taxonomy" id="38312"/>
    <lineage>
        <taxon>Bacteria</taxon>
        <taxon>Bacillati</taxon>
        <taxon>Actinomycetota</taxon>
        <taxon>Actinomycetes</taxon>
        <taxon>Mycobacteriales</taxon>
        <taxon>Nocardiaceae</taxon>
        <taxon>Rhodococcus</taxon>
    </lineage>
</organism>
<dbReference type="InterPro" id="IPR024892">
    <property type="entry name" value="ArAT"/>
</dbReference>
<dbReference type="InterPro" id="IPR015424">
    <property type="entry name" value="PyrdxlP-dep_Trfase"/>
</dbReference>
<dbReference type="Gene3D" id="3.90.1150.10">
    <property type="entry name" value="Aspartate Aminotransferase, domain 1"/>
    <property type="match status" value="1"/>
</dbReference>
<dbReference type="InterPro" id="IPR015421">
    <property type="entry name" value="PyrdxlP-dep_Trfase_major"/>
</dbReference>
<dbReference type="Gene3D" id="3.40.640.10">
    <property type="entry name" value="Type I PLP-dependent aspartate aminotransferase-like (Major domain)"/>
    <property type="match status" value="1"/>
</dbReference>
<dbReference type="PANTHER" id="PTHR43643:SF3">
    <property type="entry name" value="HISTIDINOL-PHOSPHATE AMINOTRANSFERASE"/>
    <property type="match status" value="1"/>
</dbReference>
<dbReference type="InterPro" id="IPR050106">
    <property type="entry name" value="HistidinolP_aminotransfase"/>
</dbReference>
<dbReference type="InterPro" id="IPR004839">
    <property type="entry name" value="Aminotransferase_I/II_large"/>
</dbReference>
<name>A0A6P2CHT2_9NOCA</name>
<reference evidence="8 9" key="1">
    <citation type="submission" date="2018-07" db="EMBL/GenBank/DDBJ databases">
        <title>Genome sequence of Rhodococcus rhodnii ATCC 35071 from Rhodnius prolixus.</title>
        <authorList>
            <person name="Patel V."/>
            <person name="Vogel K.J."/>
        </authorList>
    </citation>
    <scope>NUCLEOTIDE SEQUENCE [LARGE SCALE GENOMIC DNA]</scope>
    <source>
        <strain evidence="8 9">ATCC 35071</strain>
    </source>
</reference>
<evidence type="ECO:0000259" key="7">
    <source>
        <dbReference type="Pfam" id="PF00155"/>
    </source>
</evidence>
<evidence type="ECO:0000256" key="6">
    <source>
        <dbReference type="HAMAP-Rule" id="MF_01513"/>
    </source>
</evidence>
<keyword evidence="5 6" id="KW-0663">Pyridoxal phosphate</keyword>
<evidence type="ECO:0000256" key="2">
    <source>
        <dbReference type="ARBA" id="ARBA00011738"/>
    </source>
</evidence>
<dbReference type="GO" id="GO:0004400">
    <property type="term" value="F:histidinol-phosphate transaminase activity"/>
    <property type="evidence" value="ECO:0007669"/>
    <property type="project" value="InterPro"/>
</dbReference>
<dbReference type="InterPro" id="IPR001917">
    <property type="entry name" value="Aminotrans_II_pyridoxalP_BS"/>
</dbReference>
<dbReference type="HAMAP" id="MF_01023">
    <property type="entry name" value="HisC_aminotrans_2"/>
    <property type="match status" value="1"/>
</dbReference>
<dbReference type="InterPro" id="IPR015422">
    <property type="entry name" value="PyrdxlP-dep_Trfase_small"/>
</dbReference>
<dbReference type="GO" id="GO:0030170">
    <property type="term" value="F:pyridoxal phosphate binding"/>
    <property type="evidence" value="ECO:0007669"/>
    <property type="project" value="UniProtKB-UniRule"/>
</dbReference>
<dbReference type="AlphaFoldDB" id="A0A6P2CHT2"/>
<dbReference type="NCBIfam" id="NF002878">
    <property type="entry name" value="PRK03321.1"/>
    <property type="match status" value="1"/>
</dbReference>
<keyword evidence="4 6" id="KW-0808">Transferase</keyword>
<accession>A0A6P2CHT2</accession>
<feature type="modified residue" description="N6-(pyridoxal phosphate)lysine" evidence="6">
    <location>
        <position position="254"/>
    </location>
</feature>
<dbReference type="EMBL" id="QRCM01000001">
    <property type="protein sequence ID" value="TXG92357.1"/>
    <property type="molecule type" value="Genomic_DNA"/>
</dbReference>
<dbReference type="EC" id="2.6.1.57" evidence="6"/>